<dbReference type="RefSeq" id="WP_009517062.1">
    <property type="nucleotide sequence ID" value="NZ_CCAE010000009.1"/>
</dbReference>
<evidence type="ECO:0000313" key="3">
    <source>
        <dbReference type="Proteomes" id="UP000028878"/>
    </source>
</evidence>
<proteinExistence type="predicted"/>
<accession>A0A1L1PCN4</accession>
<gene>
    <name evidence="2" type="ORF">BN948_01669</name>
</gene>
<reference evidence="3" key="1">
    <citation type="submission" date="2014-11" db="EMBL/GenBank/DDBJ databases">
        <title>Draft genome sequence of Hydrogenophaga intermedia S1.</title>
        <authorList>
            <person name="Gan H.M."/>
            <person name="Chew T.H."/>
            <person name="Stolz A."/>
        </authorList>
    </citation>
    <scope>NUCLEOTIDE SEQUENCE [LARGE SCALE GENOMIC DNA]</scope>
    <source>
        <strain evidence="3">S1</strain>
    </source>
</reference>
<evidence type="ECO:0000259" key="1">
    <source>
        <dbReference type="Pfam" id="PF07287"/>
    </source>
</evidence>
<feature type="domain" description="Acyclic terpene utilisation N-terminal" evidence="1">
    <location>
        <begin position="8"/>
        <end position="444"/>
    </location>
</feature>
<dbReference type="Pfam" id="PF07287">
    <property type="entry name" value="AtuA"/>
    <property type="match status" value="1"/>
</dbReference>
<dbReference type="PANTHER" id="PTHR47472">
    <property type="entry name" value="PROPIONYL-COA CARBOXYLASE"/>
    <property type="match status" value="1"/>
</dbReference>
<dbReference type="PANTHER" id="PTHR47472:SF1">
    <property type="entry name" value="DUF1446-DOMAIN-CONTAINING PROTEIN"/>
    <property type="match status" value="1"/>
</dbReference>
<name>A0A1L1PCN4_HYDIT</name>
<dbReference type="Proteomes" id="UP000028878">
    <property type="component" value="Unassembled WGS sequence"/>
</dbReference>
<evidence type="ECO:0000313" key="2">
    <source>
        <dbReference type="EMBL" id="CDN87250.1"/>
    </source>
</evidence>
<sequence>MTERSSLMIGCAAGFSGDRTDAALPVVRELIARGQASVLIFETLAERTLALAQLARRGNPDLGYEPLLDELLTPVLALCLAHRIRIVSNFGAANPLGAARRIRALAKELGLRRPRIAVVHGDDVSGVQHRALLERSLGRAMPCEPLVSANAYIGAAPIAEALVAGADIVVCGRVADPSLVLGPALAHFGWRPDDWTRLARATMAGHLLECGAQVCGGYFADPGYKDVAGLASLGYPIAEIDDSGDCTISKPEGSGGRIDERTVKEQLLYELHDPSAYLTPDVVADITTARVRQVGPDRVRLEGVSGHPRPPTLKVNACFETGWFAEGEISYAGARAVARARLAAQVLQERLADAGPLRVDLIGVTSVLGDDSSRWLDDPLDEGVRDVRLRVALQQRDRAQAERLVREVTALYCCGPAGGGGVRTAIRPRLGMVSCLVPREAVSVGHAMVDELQQEARS</sequence>
<protein>
    <recommendedName>
        <fullName evidence="1">Acyclic terpene utilisation N-terminal domain-containing protein</fullName>
    </recommendedName>
</protein>
<keyword evidence="3" id="KW-1185">Reference proteome</keyword>
<dbReference type="EMBL" id="CCAE010000009">
    <property type="protein sequence ID" value="CDN87250.1"/>
    <property type="molecule type" value="Genomic_DNA"/>
</dbReference>
<organism evidence="2 3">
    <name type="scientific">Hydrogenophaga intermedia</name>
    <dbReference type="NCBI Taxonomy" id="65786"/>
    <lineage>
        <taxon>Bacteria</taxon>
        <taxon>Pseudomonadati</taxon>
        <taxon>Pseudomonadota</taxon>
        <taxon>Betaproteobacteria</taxon>
        <taxon>Burkholderiales</taxon>
        <taxon>Comamonadaceae</taxon>
        <taxon>Hydrogenophaga</taxon>
    </lineage>
</organism>
<dbReference type="InterPro" id="IPR010839">
    <property type="entry name" value="AtuA_N"/>
</dbReference>
<dbReference type="AlphaFoldDB" id="A0A1L1PCN4"/>